<dbReference type="PIRSF" id="PIRSF016838">
    <property type="entry name" value="PafC"/>
    <property type="match status" value="1"/>
</dbReference>
<dbReference type="InterPro" id="IPR028349">
    <property type="entry name" value="PafC-like"/>
</dbReference>
<dbReference type="InterPro" id="IPR011991">
    <property type="entry name" value="ArsR-like_HTH"/>
</dbReference>
<evidence type="ECO:0000256" key="1">
    <source>
        <dbReference type="ARBA" id="ARBA00023015"/>
    </source>
</evidence>
<dbReference type="SUPFAM" id="SSF46785">
    <property type="entry name" value="Winged helix' DNA-binding domain"/>
    <property type="match status" value="1"/>
</dbReference>
<gene>
    <name evidence="4" type="ORF">NJR55_01805</name>
</gene>
<dbReference type="InterPro" id="IPR013196">
    <property type="entry name" value="HTH_11"/>
</dbReference>
<dbReference type="GO" id="GO:0003700">
    <property type="term" value="F:DNA-binding transcription factor activity"/>
    <property type="evidence" value="ECO:0007669"/>
    <property type="project" value="InterPro"/>
</dbReference>
<evidence type="ECO:0000259" key="3">
    <source>
        <dbReference type="PROSITE" id="PS51000"/>
    </source>
</evidence>
<keyword evidence="2" id="KW-0804">Transcription</keyword>
<keyword evidence="5" id="KW-1185">Reference proteome</keyword>
<evidence type="ECO:0000313" key="5">
    <source>
        <dbReference type="Proteomes" id="UP001139474"/>
    </source>
</evidence>
<accession>A0A9X2FZ20</accession>
<dbReference type="InterPro" id="IPR026881">
    <property type="entry name" value="WYL_dom"/>
</dbReference>
<name>A0A9X2FZ20_9GAMM</name>
<dbReference type="Gene3D" id="1.10.10.10">
    <property type="entry name" value="Winged helix-like DNA-binding domain superfamily/Winged helix DNA-binding domain"/>
    <property type="match status" value="1"/>
</dbReference>
<dbReference type="PROSITE" id="PS52050">
    <property type="entry name" value="WYL"/>
    <property type="match status" value="1"/>
</dbReference>
<dbReference type="PANTHER" id="PTHR34580:SF3">
    <property type="entry name" value="PROTEIN PAFB"/>
    <property type="match status" value="1"/>
</dbReference>
<evidence type="ECO:0000256" key="2">
    <source>
        <dbReference type="ARBA" id="ARBA00023163"/>
    </source>
</evidence>
<protein>
    <submittedName>
        <fullName evidence="4">YafY family transcriptional regulator</fullName>
    </submittedName>
</protein>
<sequence>MTGPTTRVLALLELLQSHKRLNGTEIAEMLGVDKRTVRRYISALEELGIPVTTEHGPHGGYMLVTGFKLPPMMFTHEETLALSLGLLAAKTLQLTDASPALTSVQAKLERVMPEHIQARARSITQHTNLLLPDSGLPQEQSLLMPLMEAIESQRRVQVMYVGKAEPGQQRELDPYGMFYRLGHWYIGGFCHLRQALRTFRLDRLTEVTLLKATFERPLNYNAAEQFKQSLCAMPGNLKVRVLLHTDLDTATRELGTSASILTQEDNAIFIETVVDSTEWFAWWLVRLPFDFTIISPDSLKQALRRRAEQLMSYC</sequence>
<comment type="caution">
    <text evidence="4">The sequence shown here is derived from an EMBL/GenBank/DDBJ whole genome shotgun (WGS) entry which is preliminary data.</text>
</comment>
<dbReference type="InterPro" id="IPR001034">
    <property type="entry name" value="DeoR_HTH"/>
</dbReference>
<dbReference type="EMBL" id="JAMZDE010000001">
    <property type="protein sequence ID" value="MCP1338316.1"/>
    <property type="molecule type" value="Genomic_DNA"/>
</dbReference>
<dbReference type="RefSeq" id="WP_253617318.1">
    <property type="nucleotide sequence ID" value="NZ_JAMZDE010000001.1"/>
</dbReference>
<dbReference type="PROSITE" id="PS51000">
    <property type="entry name" value="HTH_DEOR_2"/>
    <property type="match status" value="1"/>
</dbReference>
<evidence type="ECO:0000313" key="4">
    <source>
        <dbReference type="EMBL" id="MCP1338316.1"/>
    </source>
</evidence>
<dbReference type="InterPro" id="IPR057727">
    <property type="entry name" value="WCX_dom"/>
</dbReference>
<dbReference type="Proteomes" id="UP001139474">
    <property type="component" value="Unassembled WGS sequence"/>
</dbReference>
<dbReference type="InterPro" id="IPR051534">
    <property type="entry name" value="CBASS_pafABC_assoc_protein"/>
</dbReference>
<dbReference type="Pfam" id="PF08279">
    <property type="entry name" value="HTH_11"/>
    <property type="match status" value="1"/>
</dbReference>
<dbReference type="InterPro" id="IPR036388">
    <property type="entry name" value="WH-like_DNA-bd_sf"/>
</dbReference>
<dbReference type="Pfam" id="PF13280">
    <property type="entry name" value="WYL"/>
    <property type="match status" value="1"/>
</dbReference>
<keyword evidence="1" id="KW-0805">Transcription regulation</keyword>
<dbReference type="PANTHER" id="PTHR34580">
    <property type="match status" value="1"/>
</dbReference>
<feature type="domain" description="HTH deoR-type" evidence="3">
    <location>
        <begin position="4"/>
        <end position="63"/>
    </location>
</feature>
<proteinExistence type="predicted"/>
<dbReference type="InterPro" id="IPR036390">
    <property type="entry name" value="WH_DNA-bd_sf"/>
</dbReference>
<organism evidence="4 5">
    <name type="scientific">Idiomarina rhizosphaerae</name>
    <dbReference type="NCBI Taxonomy" id="2961572"/>
    <lineage>
        <taxon>Bacteria</taxon>
        <taxon>Pseudomonadati</taxon>
        <taxon>Pseudomonadota</taxon>
        <taxon>Gammaproteobacteria</taxon>
        <taxon>Alteromonadales</taxon>
        <taxon>Idiomarinaceae</taxon>
        <taxon>Idiomarina</taxon>
    </lineage>
</organism>
<dbReference type="CDD" id="cd00090">
    <property type="entry name" value="HTH_ARSR"/>
    <property type="match status" value="1"/>
</dbReference>
<reference evidence="4" key="1">
    <citation type="submission" date="2022-06" db="EMBL/GenBank/DDBJ databases">
        <title>Idiomarina rhizosphaerae M1R2S28.</title>
        <authorList>
            <person name="Sun J.-Q."/>
            <person name="Li L.-F."/>
        </authorList>
    </citation>
    <scope>NUCLEOTIDE SEQUENCE</scope>
    <source>
        <strain evidence="4">M1R2S28</strain>
    </source>
</reference>
<dbReference type="AlphaFoldDB" id="A0A9X2FZ20"/>
<dbReference type="Pfam" id="PF25583">
    <property type="entry name" value="WCX"/>
    <property type="match status" value="1"/>
</dbReference>